<protein>
    <submittedName>
        <fullName evidence="3">RPC5 polymerase</fullName>
    </submittedName>
</protein>
<feature type="non-terminal residue" evidence="3">
    <location>
        <position position="684"/>
    </location>
</feature>
<proteinExistence type="predicted"/>
<feature type="non-terminal residue" evidence="3">
    <location>
        <position position="1"/>
    </location>
</feature>
<dbReference type="PANTHER" id="PTHR12069:SF0">
    <property type="entry name" value="DNA-DIRECTED RNA POLYMERASE III SUBUNIT RPC5"/>
    <property type="match status" value="1"/>
</dbReference>
<dbReference type="Proteomes" id="UP000525158">
    <property type="component" value="Unassembled WGS sequence"/>
</dbReference>
<dbReference type="Pfam" id="PF04801">
    <property type="entry name" value="RPC5"/>
    <property type="match status" value="1"/>
</dbReference>
<reference evidence="3 4" key="1">
    <citation type="submission" date="2019-09" db="EMBL/GenBank/DDBJ databases">
        <title>Bird 10,000 Genomes (B10K) Project - Family phase.</title>
        <authorList>
            <person name="Zhang G."/>
        </authorList>
    </citation>
    <scope>NUCLEOTIDE SEQUENCE [LARGE SCALE GENOMIC DNA]</scope>
    <source>
        <strain evidence="3">B10K-DU-002-36</strain>
        <tissue evidence="3">Muscle</tissue>
    </source>
</reference>
<feature type="compositionally biased region" description="Basic and acidic residues" evidence="1">
    <location>
        <begin position="146"/>
        <end position="155"/>
    </location>
</feature>
<evidence type="ECO:0000313" key="4">
    <source>
        <dbReference type="Proteomes" id="UP000525158"/>
    </source>
</evidence>
<feature type="domain" description="DNA-directed RNA polymerase III subunit RPC5 C-terminal" evidence="2">
    <location>
        <begin position="444"/>
        <end position="684"/>
    </location>
</feature>
<name>A0A7L1IBS9_SMUAF</name>
<feature type="region of interest" description="Disordered" evidence="1">
    <location>
        <begin position="146"/>
        <end position="169"/>
    </location>
</feature>
<dbReference type="AlphaFoldDB" id="A0A7L1IBS9"/>
<dbReference type="PANTHER" id="PTHR12069">
    <property type="entry name" value="DNA-DIRECTED RNA POLYMERASES III 80 KDA POLYPEPTIDE RNA POLYMERASE III SUBUNIT 5"/>
    <property type="match status" value="1"/>
</dbReference>
<accession>A0A7L1IBS9</accession>
<organism evidence="3 4">
    <name type="scientific">Smutsornis africanus</name>
    <name type="common">Double-banded courser</name>
    <name type="synonym">Rhinoptilus africanus</name>
    <dbReference type="NCBI Taxonomy" id="240209"/>
    <lineage>
        <taxon>Eukaryota</taxon>
        <taxon>Metazoa</taxon>
        <taxon>Chordata</taxon>
        <taxon>Craniata</taxon>
        <taxon>Vertebrata</taxon>
        <taxon>Euteleostomi</taxon>
        <taxon>Archelosauria</taxon>
        <taxon>Archosauria</taxon>
        <taxon>Dinosauria</taxon>
        <taxon>Saurischia</taxon>
        <taxon>Theropoda</taxon>
        <taxon>Coelurosauria</taxon>
        <taxon>Aves</taxon>
        <taxon>Neognathae</taxon>
        <taxon>Neoaves</taxon>
        <taxon>Charadriiformes</taxon>
        <taxon>Glareolidae</taxon>
        <taxon>Rhinoptilus</taxon>
    </lineage>
</organism>
<evidence type="ECO:0000259" key="2">
    <source>
        <dbReference type="Pfam" id="PF19725"/>
    </source>
</evidence>
<sequence length="684" mass="78017">MANEEDDPIIQEIDVFLARSLLEKLYLFQYPIRPASMTYDDVTHLSAKIKPKQQKVELEMAIDTLNPNYCRSKGEQIALNVDGTCTDETSTYSSKLMDKQTFCSSQAASNVSRYAAAVYKKGELHLTPLHGILQLRPSFTYLDKADAKHREREAANEGGDSSQDEAEDDVKQITVRFSRPETEQARQRRVQSYEFLQKRQAEEHWVHLHYYGLKDSRSEHERQYLFSQGHGFAENTELIKSPSEYLMMLMPPSIEEENDKPMAPSNVLSMAQLRTLPLADQIKILMKNVKVMPFANLMSLLGSGTDSTAVLRCIQQVAMLVQGNWVVKSDVLYPKDTSSPHSGVPAEVLCRGRDFVMWKFTQDRWVVRKEVAAVTKLCPEDVKDFLEHMSVARINKGWEFMLPYDEDFVKKHPDIVQRQHMLWMGIQAKLEKVYNLLKEHSTPKKQEAQSARPLLVSGEQRVNMAKAKVKQNYGQLEKEFQKQKAEMKSNDISAKMDVSNIRIKEEPVSDEEPMDTSAYKGMNNGIVNGLHAVEDSMDSLNGHLPGGCIDRVAQELKAFVSSTFKKQFVLTLSELKRLFNLHLASLPPGHTLFSGISDKMLQDMVLDTGCKQILVPFPPQTAASPDELKVYALWEAGDTYDQHRQVLLEIFSKNYRVRRNVIQTQLSQECGEDLNKQEVDRVLK</sequence>
<comment type="caution">
    <text evidence="3">The sequence shown here is derived from an EMBL/GenBank/DDBJ whole genome shotgun (WGS) entry which is preliminary data.</text>
</comment>
<evidence type="ECO:0000313" key="3">
    <source>
        <dbReference type="EMBL" id="NXN35972.1"/>
    </source>
</evidence>
<dbReference type="EMBL" id="VXBO01001564">
    <property type="protein sequence ID" value="NXN35972.1"/>
    <property type="molecule type" value="Genomic_DNA"/>
</dbReference>
<dbReference type="InterPro" id="IPR006886">
    <property type="entry name" value="RNA_pol_III_Rpc5"/>
</dbReference>
<dbReference type="GO" id="GO:0005666">
    <property type="term" value="C:RNA polymerase III complex"/>
    <property type="evidence" value="ECO:0007669"/>
    <property type="project" value="TreeGrafter"/>
</dbReference>
<keyword evidence="4" id="KW-1185">Reference proteome</keyword>
<gene>
    <name evidence="3" type="primary">Polr3e</name>
    <name evidence="3" type="ORF">RHIAFR_R11574</name>
</gene>
<dbReference type="GO" id="GO:0042797">
    <property type="term" value="P:tRNA transcription by RNA polymerase III"/>
    <property type="evidence" value="ECO:0007669"/>
    <property type="project" value="TreeGrafter"/>
</dbReference>
<dbReference type="InterPro" id="IPR045576">
    <property type="entry name" value="RPC5_C"/>
</dbReference>
<dbReference type="Pfam" id="PF19725">
    <property type="entry name" value="RPC5_C"/>
    <property type="match status" value="1"/>
</dbReference>
<evidence type="ECO:0000256" key="1">
    <source>
        <dbReference type="SAM" id="MobiDB-lite"/>
    </source>
</evidence>